<dbReference type="Proteomes" id="UP001064489">
    <property type="component" value="Chromosome 1"/>
</dbReference>
<keyword evidence="1" id="KW-0812">Transmembrane</keyword>
<feature type="transmembrane region" description="Helical" evidence="1">
    <location>
        <begin position="31"/>
        <end position="54"/>
    </location>
</feature>
<sequence length="98" mass="11057">MLGLGNFWVCACDDARFVLVVVVDCACGGGWVISGWVISGFVLVMMLGLCLWGWSTVQDDSGQLCLWWWMVVDGEWLGLESQFFANEKLEFVIERRLS</sequence>
<proteinExistence type="predicted"/>
<reference evidence="2" key="2">
    <citation type="submission" date="2023-02" db="EMBL/GenBank/DDBJ databases">
        <authorList>
            <person name="Swenson N.G."/>
            <person name="Wegrzyn J.L."/>
            <person name="Mcevoy S.L."/>
        </authorList>
    </citation>
    <scope>NUCLEOTIDE SEQUENCE</scope>
    <source>
        <strain evidence="2">91603</strain>
        <tissue evidence="2">Leaf</tissue>
    </source>
</reference>
<keyword evidence="1" id="KW-0472">Membrane</keyword>
<organism evidence="2 3">
    <name type="scientific">Acer negundo</name>
    <name type="common">Box elder</name>
    <dbReference type="NCBI Taxonomy" id="4023"/>
    <lineage>
        <taxon>Eukaryota</taxon>
        <taxon>Viridiplantae</taxon>
        <taxon>Streptophyta</taxon>
        <taxon>Embryophyta</taxon>
        <taxon>Tracheophyta</taxon>
        <taxon>Spermatophyta</taxon>
        <taxon>Magnoliopsida</taxon>
        <taxon>eudicotyledons</taxon>
        <taxon>Gunneridae</taxon>
        <taxon>Pentapetalae</taxon>
        <taxon>rosids</taxon>
        <taxon>malvids</taxon>
        <taxon>Sapindales</taxon>
        <taxon>Sapindaceae</taxon>
        <taxon>Hippocastanoideae</taxon>
        <taxon>Acereae</taxon>
        <taxon>Acer</taxon>
    </lineage>
</organism>
<name>A0AAD5JLS9_ACENE</name>
<evidence type="ECO:0000256" key="1">
    <source>
        <dbReference type="SAM" id="Phobius"/>
    </source>
</evidence>
<evidence type="ECO:0000313" key="3">
    <source>
        <dbReference type="Proteomes" id="UP001064489"/>
    </source>
</evidence>
<reference evidence="2" key="1">
    <citation type="journal article" date="2022" name="Plant J.">
        <title>Strategies of tolerance reflected in two North American maple genomes.</title>
        <authorList>
            <person name="McEvoy S.L."/>
            <person name="Sezen U.U."/>
            <person name="Trouern-Trend A."/>
            <person name="McMahon S.M."/>
            <person name="Schaberg P.G."/>
            <person name="Yang J."/>
            <person name="Wegrzyn J.L."/>
            <person name="Swenson N.G."/>
        </authorList>
    </citation>
    <scope>NUCLEOTIDE SEQUENCE</scope>
    <source>
        <strain evidence="2">91603</strain>
    </source>
</reference>
<gene>
    <name evidence="2" type="ORF">LWI28_005923</name>
</gene>
<evidence type="ECO:0008006" key="4">
    <source>
        <dbReference type="Google" id="ProtNLM"/>
    </source>
</evidence>
<dbReference type="EMBL" id="JAJSOW010000003">
    <property type="protein sequence ID" value="KAI9194429.1"/>
    <property type="molecule type" value="Genomic_DNA"/>
</dbReference>
<dbReference type="AlphaFoldDB" id="A0AAD5JLS9"/>
<accession>A0AAD5JLS9</accession>
<comment type="caution">
    <text evidence="2">The sequence shown here is derived from an EMBL/GenBank/DDBJ whole genome shotgun (WGS) entry which is preliminary data.</text>
</comment>
<keyword evidence="1" id="KW-1133">Transmembrane helix</keyword>
<protein>
    <recommendedName>
        <fullName evidence="4">Transmembrane protein</fullName>
    </recommendedName>
</protein>
<keyword evidence="3" id="KW-1185">Reference proteome</keyword>
<evidence type="ECO:0000313" key="2">
    <source>
        <dbReference type="EMBL" id="KAI9194429.1"/>
    </source>
</evidence>